<dbReference type="InterPro" id="IPR039708">
    <property type="entry name" value="MT1774/Rv1733c-like"/>
</dbReference>
<gene>
    <name evidence="3" type="ORF">GCM10009742_52850</name>
</gene>
<sequence length="201" mass="21328">MNGSSSTLPRPVRERRRWTWLFRPNPLRRRTDKLQAAALAFCALVGAAAVPLVTLLALHVHRTTDADLHTAQQGATQTIATTTGAGRSPLGSSGPTSPTVAAPARWTTTTGDLRTGMIQVPADTPPGTNQQITITSDGHYLSKASAHGSTVVIPIVFGVTMLSVALLTCTLIYGAITSLLNRHRAAAWDTAWEDLARISAN</sequence>
<proteinExistence type="predicted"/>
<dbReference type="EMBL" id="BAAAND010000008">
    <property type="protein sequence ID" value="GAA1598734.1"/>
    <property type="molecule type" value="Genomic_DNA"/>
</dbReference>
<keyword evidence="2" id="KW-1133">Transmembrane helix</keyword>
<evidence type="ECO:0000313" key="3">
    <source>
        <dbReference type="EMBL" id="GAA1598734.1"/>
    </source>
</evidence>
<feature type="transmembrane region" description="Helical" evidence="2">
    <location>
        <begin position="151"/>
        <end position="176"/>
    </location>
</feature>
<dbReference type="RefSeq" id="WP_344195974.1">
    <property type="nucleotide sequence ID" value="NZ_BAAAND010000008.1"/>
</dbReference>
<comment type="caution">
    <text evidence="3">The sequence shown here is derived from an EMBL/GenBank/DDBJ whole genome shotgun (WGS) entry which is preliminary data.</text>
</comment>
<name>A0ABP4Q2A3_9ACTN</name>
<dbReference type="PANTHER" id="PTHR42305:SF1">
    <property type="entry name" value="MEMBRANE PROTEIN RV1733C-RELATED"/>
    <property type="match status" value="1"/>
</dbReference>
<keyword evidence="2" id="KW-0812">Transmembrane</keyword>
<evidence type="ECO:0000313" key="4">
    <source>
        <dbReference type="Proteomes" id="UP001500190"/>
    </source>
</evidence>
<reference evidence="4" key="1">
    <citation type="journal article" date="2019" name="Int. J. Syst. Evol. Microbiol.">
        <title>The Global Catalogue of Microorganisms (GCM) 10K type strain sequencing project: providing services to taxonomists for standard genome sequencing and annotation.</title>
        <authorList>
            <consortium name="The Broad Institute Genomics Platform"/>
            <consortium name="The Broad Institute Genome Sequencing Center for Infectious Disease"/>
            <person name="Wu L."/>
            <person name="Ma J."/>
        </authorList>
    </citation>
    <scope>NUCLEOTIDE SEQUENCE [LARGE SCALE GENOMIC DNA]</scope>
    <source>
        <strain evidence="4">JCM 14304</strain>
    </source>
</reference>
<evidence type="ECO:0000256" key="2">
    <source>
        <dbReference type="SAM" id="Phobius"/>
    </source>
</evidence>
<dbReference type="PANTHER" id="PTHR42305">
    <property type="entry name" value="MEMBRANE PROTEIN RV1733C-RELATED"/>
    <property type="match status" value="1"/>
</dbReference>
<feature type="compositionally biased region" description="Low complexity" evidence="1">
    <location>
        <begin position="82"/>
        <end position="99"/>
    </location>
</feature>
<accession>A0ABP4Q2A3</accession>
<protein>
    <recommendedName>
        <fullName evidence="5">Transmembrane protein</fullName>
    </recommendedName>
</protein>
<keyword evidence="2" id="KW-0472">Membrane</keyword>
<keyword evidence="4" id="KW-1185">Reference proteome</keyword>
<evidence type="ECO:0008006" key="5">
    <source>
        <dbReference type="Google" id="ProtNLM"/>
    </source>
</evidence>
<evidence type="ECO:0000256" key="1">
    <source>
        <dbReference type="SAM" id="MobiDB-lite"/>
    </source>
</evidence>
<dbReference type="Proteomes" id="UP001500190">
    <property type="component" value="Unassembled WGS sequence"/>
</dbReference>
<organism evidence="3 4">
    <name type="scientific">Kribbella karoonensis</name>
    <dbReference type="NCBI Taxonomy" id="324851"/>
    <lineage>
        <taxon>Bacteria</taxon>
        <taxon>Bacillati</taxon>
        <taxon>Actinomycetota</taxon>
        <taxon>Actinomycetes</taxon>
        <taxon>Propionibacteriales</taxon>
        <taxon>Kribbellaceae</taxon>
        <taxon>Kribbella</taxon>
    </lineage>
</organism>
<feature type="region of interest" description="Disordered" evidence="1">
    <location>
        <begin position="82"/>
        <end position="103"/>
    </location>
</feature>